<reference evidence="9" key="1">
    <citation type="submission" date="2014-08" db="EMBL/GenBank/DDBJ databases">
        <title>Comparative genomics of the Paenibacillus odorifer group.</title>
        <authorList>
            <person name="den Bakker H.C."/>
            <person name="Tsai Y.-C.Y.-C."/>
            <person name="Martin N."/>
            <person name="Korlach J."/>
            <person name="Wiedmann M."/>
        </authorList>
    </citation>
    <scope>NUCLEOTIDE SEQUENCE [LARGE SCALE GENOMIC DNA]</scope>
    <source>
        <strain evidence="9">DSM 13188</strain>
    </source>
</reference>
<dbReference type="HOGENOM" id="CLU_000288_47_1_9"/>
<dbReference type="KEGG" id="pbd:PBOR_19830"/>
<dbReference type="SUPFAM" id="SSF52833">
    <property type="entry name" value="Thioredoxin-like"/>
    <property type="match status" value="1"/>
</dbReference>
<organism evidence="9 10">
    <name type="scientific">Paenibacillus borealis</name>
    <dbReference type="NCBI Taxonomy" id="160799"/>
    <lineage>
        <taxon>Bacteria</taxon>
        <taxon>Bacillati</taxon>
        <taxon>Bacillota</taxon>
        <taxon>Bacilli</taxon>
        <taxon>Bacillales</taxon>
        <taxon>Paenibacillaceae</taxon>
        <taxon>Paenibacillus</taxon>
    </lineage>
</organism>
<name>A0A089LDN1_PAEBO</name>
<dbReference type="Proteomes" id="UP000029518">
    <property type="component" value="Chromosome"/>
</dbReference>
<evidence type="ECO:0000256" key="2">
    <source>
        <dbReference type="ARBA" id="ARBA00022729"/>
    </source>
</evidence>
<keyword evidence="5" id="KW-0676">Redox-active center</keyword>
<accession>A0A089LDN1</accession>
<dbReference type="PANTHER" id="PTHR13887">
    <property type="entry name" value="GLUTATHIONE S-TRANSFERASE KAPPA"/>
    <property type="match status" value="1"/>
</dbReference>
<dbReference type="InterPro" id="IPR012336">
    <property type="entry name" value="Thioredoxin-like_fold"/>
</dbReference>
<keyword evidence="7" id="KW-1133">Transmembrane helix</keyword>
<dbReference type="OrthoDB" id="117402at2"/>
<comment type="similarity">
    <text evidence="1">Belongs to the thioredoxin family. DsbA subfamily.</text>
</comment>
<sequence>MSKSKKNNVALPQMSKQEKRRAEQEQQKQKTRILIVSTVALVVIIFVGLFMLASKDSSTAGSTADPVDFNYSEMARLGKEDAPVKIVEFGDYKCPACAQFTGVIKPQIVQEYVNQDKAAFYFVNLAFIGTDSRTASLAALSVYHQNQEAFWKFFDAIYANQGAEKEEWATPDFLVSLAQQLELPIDFDLLRKDIEDKTYESELERDIQLGTDTGVTNTPSLFVNGVKVNEPFNMEEIDAQIQVAAEAVAAQ</sequence>
<keyword evidence="7" id="KW-0812">Transmembrane</keyword>
<feature type="transmembrane region" description="Helical" evidence="7">
    <location>
        <begin position="33"/>
        <end position="53"/>
    </location>
</feature>
<dbReference type="GO" id="GO:0016491">
    <property type="term" value="F:oxidoreductase activity"/>
    <property type="evidence" value="ECO:0007669"/>
    <property type="project" value="UniProtKB-KW"/>
</dbReference>
<keyword evidence="10" id="KW-1185">Reference proteome</keyword>
<keyword evidence="7" id="KW-0472">Membrane</keyword>
<dbReference type="RefSeq" id="WP_052429556.1">
    <property type="nucleotide sequence ID" value="NZ_CP009285.1"/>
</dbReference>
<keyword evidence="3" id="KW-0560">Oxidoreductase</keyword>
<protein>
    <submittedName>
        <fullName evidence="9">Disulfide dehydrogenase</fullName>
    </submittedName>
</protein>
<dbReference type="EMBL" id="CP009285">
    <property type="protein sequence ID" value="AIQ58922.1"/>
    <property type="molecule type" value="Genomic_DNA"/>
</dbReference>
<evidence type="ECO:0000313" key="10">
    <source>
        <dbReference type="Proteomes" id="UP000029518"/>
    </source>
</evidence>
<dbReference type="Pfam" id="PF13462">
    <property type="entry name" value="Thioredoxin_4"/>
    <property type="match status" value="1"/>
</dbReference>
<evidence type="ECO:0000256" key="4">
    <source>
        <dbReference type="ARBA" id="ARBA00023157"/>
    </source>
</evidence>
<evidence type="ECO:0000256" key="5">
    <source>
        <dbReference type="ARBA" id="ARBA00023284"/>
    </source>
</evidence>
<gene>
    <name evidence="9" type="ORF">PBOR_19830</name>
</gene>
<feature type="region of interest" description="Disordered" evidence="6">
    <location>
        <begin position="1"/>
        <end position="24"/>
    </location>
</feature>
<evidence type="ECO:0000259" key="8">
    <source>
        <dbReference type="Pfam" id="PF13462"/>
    </source>
</evidence>
<dbReference type="Gene3D" id="3.40.30.10">
    <property type="entry name" value="Glutaredoxin"/>
    <property type="match status" value="1"/>
</dbReference>
<evidence type="ECO:0000313" key="9">
    <source>
        <dbReference type="EMBL" id="AIQ58922.1"/>
    </source>
</evidence>
<evidence type="ECO:0000256" key="1">
    <source>
        <dbReference type="ARBA" id="ARBA00005791"/>
    </source>
</evidence>
<evidence type="ECO:0000256" key="7">
    <source>
        <dbReference type="SAM" id="Phobius"/>
    </source>
</evidence>
<dbReference type="AlphaFoldDB" id="A0A089LDN1"/>
<evidence type="ECO:0000256" key="3">
    <source>
        <dbReference type="ARBA" id="ARBA00023002"/>
    </source>
</evidence>
<proteinExistence type="inferred from homology"/>
<evidence type="ECO:0000256" key="6">
    <source>
        <dbReference type="SAM" id="MobiDB-lite"/>
    </source>
</evidence>
<keyword evidence="2" id="KW-0732">Signal</keyword>
<feature type="domain" description="Thioredoxin-like fold" evidence="8">
    <location>
        <begin position="76"/>
        <end position="242"/>
    </location>
</feature>
<dbReference type="InterPro" id="IPR036249">
    <property type="entry name" value="Thioredoxin-like_sf"/>
</dbReference>
<dbReference type="PANTHER" id="PTHR13887:SF14">
    <property type="entry name" value="DISULFIDE BOND FORMATION PROTEIN D"/>
    <property type="match status" value="1"/>
</dbReference>
<keyword evidence="4" id="KW-1015">Disulfide bond</keyword>